<evidence type="ECO:0000313" key="2">
    <source>
        <dbReference type="EMBL" id="KAH3684609.1"/>
    </source>
</evidence>
<feature type="compositionally biased region" description="Polar residues" evidence="1">
    <location>
        <begin position="1"/>
        <end position="13"/>
    </location>
</feature>
<sequence length="189" mass="20791">MLANSQTQASNQGVFDFLAQPPTPVNQPATQTQPQARTLPPSQSQLPTTTVLLVSQPQQRRQRPAVAPLPEMLPIGGNPNLPGIVLINAKLEAGEEFDMFDDEFDGIGAWIPPNQYQYLYLSIFPNAVNPNNRSTVLENLDYQNAPVIQHGTNDHVANQVRAQLAAMGIDMDNAAVMNQIMQQLQYDSD</sequence>
<gene>
    <name evidence="2" type="ORF">WICPIJ_004419</name>
</gene>
<organism evidence="2 3">
    <name type="scientific">Wickerhamomyces pijperi</name>
    <name type="common">Yeast</name>
    <name type="synonym">Pichia pijperi</name>
    <dbReference type="NCBI Taxonomy" id="599730"/>
    <lineage>
        <taxon>Eukaryota</taxon>
        <taxon>Fungi</taxon>
        <taxon>Dikarya</taxon>
        <taxon>Ascomycota</taxon>
        <taxon>Saccharomycotina</taxon>
        <taxon>Saccharomycetes</taxon>
        <taxon>Phaffomycetales</taxon>
        <taxon>Wickerhamomycetaceae</taxon>
        <taxon>Wickerhamomyces</taxon>
    </lineage>
</organism>
<evidence type="ECO:0000256" key="1">
    <source>
        <dbReference type="SAM" id="MobiDB-lite"/>
    </source>
</evidence>
<proteinExistence type="predicted"/>
<dbReference type="EMBL" id="JAEUBG010002404">
    <property type="protein sequence ID" value="KAH3684609.1"/>
    <property type="molecule type" value="Genomic_DNA"/>
</dbReference>
<feature type="region of interest" description="Disordered" evidence="1">
    <location>
        <begin position="1"/>
        <end position="46"/>
    </location>
</feature>
<comment type="caution">
    <text evidence="2">The sequence shown here is derived from an EMBL/GenBank/DDBJ whole genome shotgun (WGS) entry which is preliminary data.</text>
</comment>
<reference evidence="2" key="1">
    <citation type="journal article" date="2021" name="Open Biol.">
        <title>Shared evolutionary footprints suggest mitochondrial oxidative damage underlies multiple complex I losses in fungi.</title>
        <authorList>
            <person name="Schikora-Tamarit M.A."/>
            <person name="Marcet-Houben M."/>
            <person name="Nosek J."/>
            <person name="Gabaldon T."/>
        </authorList>
    </citation>
    <scope>NUCLEOTIDE SEQUENCE</scope>
    <source>
        <strain evidence="2">CBS2887</strain>
    </source>
</reference>
<name>A0A9P8Q815_WICPI</name>
<dbReference type="AlphaFoldDB" id="A0A9P8Q815"/>
<accession>A0A9P8Q815</accession>
<keyword evidence="3" id="KW-1185">Reference proteome</keyword>
<feature type="compositionally biased region" description="Low complexity" evidence="1">
    <location>
        <begin position="26"/>
        <end position="41"/>
    </location>
</feature>
<evidence type="ECO:0000313" key="3">
    <source>
        <dbReference type="Proteomes" id="UP000774326"/>
    </source>
</evidence>
<reference evidence="2" key="2">
    <citation type="submission" date="2021-01" db="EMBL/GenBank/DDBJ databases">
        <authorList>
            <person name="Schikora-Tamarit M.A."/>
        </authorList>
    </citation>
    <scope>NUCLEOTIDE SEQUENCE</scope>
    <source>
        <strain evidence="2">CBS2887</strain>
    </source>
</reference>
<protein>
    <submittedName>
        <fullName evidence="2">Uncharacterized protein</fullName>
    </submittedName>
</protein>
<dbReference type="Proteomes" id="UP000774326">
    <property type="component" value="Unassembled WGS sequence"/>
</dbReference>